<protein>
    <submittedName>
        <fullName evidence="3">Uncharacterized protein</fullName>
    </submittedName>
</protein>
<keyword evidence="2" id="KW-1133">Transmembrane helix</keyword>
<dbReference type="AlphaFoldDB" id="A0A3L6KVK7"/>
<evidence type="ECO:0000256" key="2">
    <source>
        <dbReference type="SAM" id="Phobius"/>
    </source>
</evidence>
<feature type="region of interest" description="Disordered" evidence="1">
    <location>
        <begin position="1"/>
        <end position="33"/>
    </location>
</feature>
<name>A0A3L6KVK7_9TRYP</name>
<gene>
    <name evidence="3" type="ORF">DPX39_110005400</name>
</gene>
<sequence length="76" mass="8597">MPLSPTRMIRVRAQKQNSQISMPRLSDEEKKKLREKRENASALPSWLGATILFIVLGSTVVQIYFTITSHRGGVVE</sequence>
<organism evidence="3 4">
    <name type="scientific">Trypanosoma brucei equiperdum</name>
    <dbReference type="NCBI Taxonomy" id="630700"/>
    <lineage>
        <taxon>Eukaryota</taxon>
        <taxon>Discoba</taxon>
        <taxon>Euglenozoa</taxon>
        <taxon>Kinetoplastea</taxon>
        <taxon>Metakinetoplastina</taxon>
        <taxon>Trypanosomatida</taxon>
        <taxon>Trypanosomatidae</taxon>
        <taxon>Trypanosoma</taxon>
    </lineage>
</organism>
<keyword evidence="2" id="KW-0812">Transmembrane</keyword>
<reference evidence="3 4" key="1">
    <citation type="submission" date="2018-09" db="EMBL/GenBank/DDBJ databases">
        <title>whole genome sequence of T. equiperdum IVM-t1 strain.</title>
        <authorList>
            <person name="Suganuma K."/>
        </authorList>
    </citation>
    <scope>NUCLEOTIDE SEQUENCE [LARGE SCALE GENOMIC DNA]</scope>
    <source>
        <strain evidence="3 4">IVM-t1</strain>
    </source>
</reference>
<evidence type="ECO:0000313" key="4">
    <source>
        <dbReference type="Proteomes" id="UP000266743"/>
    </source>
</evidence>
<proteinExistence type="predicted"/>
<feature type="transmembrane region" description="Helical" evidence="2">
    <location>
        <begin position="40"/>
        <end position="65"/>
    </location>
</feature>
<comment type="caution">
    <text evidence="3">The sequence shown here is derived from an EMBL/GenBank/DDBJ whole genome shotgun (WGS) entry which is preliminary data.</text>
</comment>
<accession>A0A3L6KVK7</accession>
<dbReference type="Proteomes" id="UP000266743">
    <property type="component" value="Chromosome 11"/>
</dbReference>
<evidence type="ECO:0000313" key="3">
    <source>
        <dbReference type="EMBL" id="RHW68379.1"/>
    </source>
</evidence>
<evidence type="ECO:0000256" key="1">
    <source>
        <dbReference type="SAM" id="MobiDB-lite"/>
    </source>
</evidence>
<keyword evidence="2" id="KW-0472">Membrane</keyword>
<dbReference type="EMBL" id="QSBY01000011">
    <property type="protein sequence ID" value="RHW68379.1"/>
    <property type="molecule type" value="Genomic_DNA"/>
</dbReference>